<dbReference type="OMA" id="RCAIRAK"/>
<organism evidence="2 3">
    <name type="scientific">Bodo saltans</name>
    <name type="common">Flagellated protozoan</name>
    <dbReference type="NCBI Taxonomy" id="75058"/>
    <lineage>
        <taxon>Eukaryota</taxon>
        <taxon>Discoba</taxon>
        <taxon>Euglenozoa</taxon>
        <taxon>Kinetoplastea</taxon>
        <taxon>Metakinetoplastina</taxon>
        <taxon>Eubodonida</taxon>
        <taxon>Bodonidae</taxon>
        <taxon>Bodo</taxon>
    </lineage>
</organism>
<evidence type="ECO:0000313" key="3">
    <source>
        <dbReference type="Proteomes" id="UP000051952"/>
    </source>
</evidence>
<dbReference type="OrthoDB" id="270454at2759"/>
<gene>
    <name evidence="2" type="ORF">BSAL_28600</name>
</gene>
<name>A0A0S4JKP6_BODSA</name>
<dbReference type="Proteomes" id="UP000051952">
    <property type="component" value="Unassembled WGS sequence"/>
</dbReference>
<proteinExistence type="predicted"/>
<keyword evidence="3" id="KW-1185">Reference proteome</keyword>
<evidence type="ECO:0000313" key="2">
    <source>
        <dbReference type="EMBL" id="CUG90748.1"/>
    </source>
</evidence>
<feature type="region of interest" description="Disordered" evidence="1">
    <location>
        <begin position="597"/>
        <end position="617"/>
    </location>
</feature>
<evidence type="ECO:0000256" key="1">
    <source>
        <dbReference type="SAM" id="MobiDB-lite"/>
    </source>
</evidence>
<dbReference type="VEuPathDB" id="TriTrypDB:BSAL_28600"/>
<accession>A0A0S4JKP6</accession>
<protein>
    <submittedName>
        <fullName evidence="2">Uncharacterized protein</fullName>
    </submittedName>
</protein>
<dbReference type="EMBL" id="CYKH01001861">
    <property type="protein sequence ID" value="CUG90748.1"/>
    <property type="molecule type" value="Genomic_DNA"/>
</dbReference>
<sequence>MSVISVFAKGRGHAHEKVTNVGRYIPRARTPFQPSTFGRKNLTKEDLAQVWGRGRYRTGYANANSGYSTEKSKVMDDNTVTMIPKHELEKYMPDISLGPKSLVTPISLMSARNGHRVTHDMIHSYDAHIGALEKPAVVDHNNIIAQDNINFVGLNAATLDCRGRIYRWLRRGPFFQEDQYFRRYVAPGGLEKAPTQEVSLFKRVVRLAGKGRLKGACEEYRKITTVPPVEVYRALTAACIPHGNLGDAISVFEDGNAKLFYVARDGEVLHNLMSTAVTAKNRPRVMWVFNVMRGRYHENKFIRAEIDPLWQYRITVRGLTWLLDNGCAEEARVLYAFLEENKMLDNDLQVRLGQQMKDALAAGKPISLTAQGLSDLAVMKAVRALAANLRSAVQESQESFETALHESNSGRDDGALEWLQQKFGDVDVLAVMRLARYRGRRDLFAKPEDQELFFTRCTEWLYLLSERQAQSEGKPLTYMRKSKPSAVNENVRIAWVPELQKKTRLLPSEMGMGFSYKNGTRFVHETFPAAGATLASKFLALQPIQTEVTAAVDFSRLSGSIVSPPVSRLIHPSAGGASETRTLAVATAAVTAPATEGDNEVNSLADKNAVSMEPTFE</sequence>
<dbReference type="AlphaFoldDB" id="A0A0S4JKP6"/>
<reference evidence="3" key="1">
    <citation type="submission" date="2015-09" db="EMBL/GenBank/DDBJ databases">
        <authorList>
            <consortium name="Pathogen Informatics"/>
        </authorList>
    </citation>
    <scope>NUCLEOTIDE SEQUENCE [LARGE SCALE GENOMIC DNA]</scope>
    <source>
        <strain evidence="3">Lake Konstanz</strain>
    </source>
</reference>